<evidence type="ECO:0000313" key="5">
    <source>
        <dbReference type="EMBL" id="TQM78302.1"/>
    </source>
</evidence>
<dbReference type="CDD" id="cd06296">
    <property type="entry name" value="PBP1_CatR-like"/>
    <property type="match status" value="1"/>
</dbReference>
<evidence type="ECO:0000313" key="6">
    <source>
        <dbReference type="Proteomes" id="UP000316628"/>
    </source>
</evidence>
<dbReference type="InterPro" id="IPR028082">
    <property type="entry name" value="Peripla_BP_I"/>
</dbReference>
<comment type="caution">
    <text evidence="5">The sequence shown here is derived from an EMBL/GenBank/DDBJ whole genome shotgun (WGS) entry which is preliminary data.</text>
</comment>
<evidence type="ECO:0000256" key="1">
    <source>
        <dbReference type="ARBA" id="ARBA00023015"/>
    </source>
</evidence>
<reference evidence="5 6" key="1">
    <citation type="submission" date="2019-06" db="EMBL/GenBank/DDBJ databases">
        <title>Sequencing the genomes of 1000 actinobacteria strains.</title>
        <authorList>
            <person name="Klenk H.-P."/>
        </authorList>
    </citation>
    <scope>NUCLEOTIDE SEQUENCE [LARGE SCALE GENOMIC DNA]</scope>
    <source>
        <strain evidence="5 6">DSM 45456</strain>
    </source>
</reference>
<dbReference type="Gene3D" id="1.10.260.40">
    <property type="entry name" value="lambda repressor-like DNA-binding domains"/>
    <property type="match status" value="1"/>
</dbReference>
<keyword evidence="2" id="KW-0238">DNA-binding</keyword>
<dbReference type="InterPro" id="IPR010982">
    <property type="entry name" value="Lambda_DNA-bd_dom_sf"/>
</dbReference>
<evidence type="ECO:0000259" key="4">
    <source>
        <dbReference type="PROSITE" id="PS50932"/>
    </source>
</evidence>
<dbReference type="GO" id="GO:0003700">
    <property type="term" value="F:DNA-binding transcription factor activity"/>
    <property type="evidence" value="ECO:0007669"/>
    <property type="project" value="TreeGrafter"/>
</dbReference>
<dbReference type="SUPFAM" id="SSF47413">
    <property type="entry name" value="lambda repressor-like DNA-binding domains"/>
    <property type="match status" value="1"/>
</dbReference>
<feature type="domain" description="HTH lacI-type" evidence="4">
    <location>
        <begin position="22"/>
        <end position="76"/>
    </location>
</feature>
<dbReference type="EMBL" id="VFPP01000001">
    <property type="protein sequence ID" value="TQM78302.1"/>
    <property type="molecule type" value="Genomic_DNA"/>
</dbReference>
<keyword evidence="6" id="KW-1185">Reference proteome</keyword>
<gene>
    <name evidence="5" type="ORF">FHX81_0564</name>
</gene>
<dbReference type="InterPro" id="IPR046335">
    <property type="entry name" value="LacI/GalR-like_sensor"/>
</dbReference>
<evidence type="ECO:0000256" key="2">
    <source>
        <dbReference type="ARBA" id="ARBA00023125"/>
    </source>
</evidence>
<dbReference type="GO" id="GO:0000976">
    <property type="term" value="F:transcription cis-regulatory region binding"/>
    <property type="evidence" value="ECO:0007669"/>
    <property type="project" value="TreeGrafter"/>
</dbReference>
<dbReference type="RefSeq" id="WP_141975062.1">
    <property type="nucleotide sequence ID" value="NZ_VFPP01000001.1"/>
</dbReference>
<protein>
    <submittedName>
        <fullName evidence="5">LacI family transcriptional regulator</fullName>
    </submittedName>
</protein>
<name>A0A543J696_9PSEU</name>
<keyword evidence="1" id="KW-0805">Transcription regulation</keyword>
<dbReference type="Gene3D" id="3.40.50.2300">
    <property type="match status" value="2"/>
</dbReference>
<accession>A0A543J696</accession>
<dbReference type="CDD" id="cd01392">
    <property type="entry name" value="HTH_LacI"/>
    <property type="match status" value="1"/>
</dbReference>
<dbReference type="Proteomes" id="UP000316628">
    <property type="component" value="Unassembled WGS sequence"/>
</dbReference>
<dbReference type="PANTHER" id="PTHR30146">
    <property type="entry name" value="LACI-RELATED TRANSCRIPTIONAL REPRESSOR"/>
    <property type="match status" value="1"/>
</dbReference>
<organism evidence="5 6">
    <name type="scientific">Saccharothrix saharensis</name>
    <dbReference type="NCBI Taxonomy" id="571190"/>
    <lineage>
        <taxon>Bacteria</taxon>
        <taxon>Bacillati</taxon>
        <taxon>Actinomycetota</taxon>
        <taxon>Actinomycetes</taxon>
        <taxon>Pseudonocardiales</taxon>
        <taxon>Pseudonocardiaceae</taxon>
        <taxon>Saccharothrix</taxon>
    </lineage>
</organism>
<dbReference type="SUPFAM" id="SSF53822">
    <property type="entry name" value="Periplasmic binding protein-like I"/>
    <property type="match status" value="1"/>
</dbReference>
<evidence type="ECO:0000256" key="3">
    <source>
        <dbReference type="ARBA" id="ARBA00023163"/>
    </source>
</evidence>
<dbReference type="PROSITE" id="PS50932">
    <property type="entry name" value="HTH_LACI_2"/>
    <property type="match status" value="1"/>
</dbReference>
<dbReference type="SMART" id="SM00354">
    <property type="entry name" value="HTH_LACI"/>
    <property type="match status" value="1"/>
</dbReference>
<dbReference type="PANTHER" id="PTHR30146:SF153">
    <property type="entry name" value="LACTOSE OPERON REPRESSOR"/>
    <property type="match status" value="1"/>
</dbReference>
<dbReference type="InterPro" id="IPR000843">
    <property type="entry name" value="HTH_LacI"/>
</dbReference>
<dbReference type="Pfam" id="PF13377">
    <property type="entry name" value="Peripla_BP_3"/>
    <property type="match status" value="1"/>
</dbReference>
<dbReference type="Pfam" id="PF00356">
    <property type="entry name" value="LacI"/>
    <property type="match status" value="1"/>
</dbReference>
<keyword evidence="3" id="KW-0804">Transcription</keyword>
<proteinExistence type="predicted"/>
<dbReference type="AlphaFoldDB" id="A0A543J696"/>
<sequence length="358" mass="38935">MSSSTDRDAAGAVPEKTVKGAASISSIAAEAGVSIPTVSKVLNGRPDVAPDTRARVESIIEQHRYRRRRARQSSRPALIDLVFHEMHSAWSTEIIRGVELAAANERAAVVLSELGGEHRPRREWFDDLLARRPLGVILVLAGLDAEQRRQLTTRNIPFVFVDTAGEPPPGVPTVGSANWAGGLAATRHLLALGHRRIAVISGPTTMLCSRARVDGYRSALEDADVVVDPDFVRYGDFYVQGGYNHGMALLSRPDRPTAIFAGSDFQALGVMRAARELGLSIPDDLSIVGYDDLSVTEWIGPQLTTVRQPLREMATTAAQMVFSLARGERPPNERIDLATELVVRESTCPPREPNARVP</sequence>
<dbReference type="OrthoDB" id="3657250at2"/>